<dbReference type="EnsemblPlants" id="TuG1812G0500001192.01.T01">
    <property type="protein sequence ID" value="TuG1812G0500001192.01.T01.cds276610"/>
    <property type="gene ID" value="TuG1812G0500001192.01"/>
</dbReference>
<keyword evidence="2" id="KW-1185">Reference proteome</keyword>
<reference evidence="1" key="2">
    <citation type="submission" date="2018-03" db="EMBL/GenBank/DDBJ databases">
        <title>The Triticum urartu genome reveals the dynamic nature of wheat genome evolution.</title>
        <authorList>
            <person name="Ling H."/>
            <person name="Ma B."/>
            <person name="Shi X."/>
            <person name="Liu H."/>
            <person name="Dong L."/>
            <person name="Sun H."/>
            <person name="Cao Y."/>
            <person name="Gao Q."/>
            <person name="Zheng S."/>
            <person name="Li Y."/>
            <person name="Yu Y."/>
            <person name="Du H."/>
            <person name="Qi M."/>
            <person name="Li Y."/>
            <person name="Yu H."/>
            <person name="Cui Y."/>
            <person name="Wang N."/>
            <person name="Chen C."/>
            <person name="Wu H."/>
            <person name="Zhao Y."/>
            <person name="Zhang J."/>
            <person name="Li Y."/>
            <person name="Zhou W."/>
            <person name="Zhang B."/>
            <person name="Hu W."/>
            <person name="Eijk M."/>
            <person name="Tang J."/>
            <person name="Witsenboer H."/>
            <person name="Zhao S."/>
            <person name="Li Z."/>
            <person name="Zhang A."/>
            <person name="Wang D."/>
            <person name="Liang C."/>
        </authorList>
    </citation>
    <scope>NUCLEOTIDE SEQUENCE [LARGE SCALE GENOMIC DNA]</scope>
    <source>
        <strain evidence="1">cv. G1812</strain>
    </source>
</reference>
<organism evidence="1 2">
    <name type="scientific">Triticum urartu</name>
    <name type="common">Red wild einkorn</name>
    <name type="synonym">Crithodium urartu</name>
    <dbReference type="NCBI Taxonomy" id="4572"/>
    <lineage>
        <taxon>Eukaryota</taxon>
        <taxon>Viridiplantae</taxon>
        <taxon>Streptophyta</taxon>
        <taxon>Embryophyta</taxon>
        <taxon>Tracheophyta</taxon>
        <taxon>Spermatophyta</taxon>
        <taxon>Magnoliopsida</taxon>
        <taxon>Liliopsida</taxon>
        <taxon>Poales</taxon>
        <taxon>Poaceae</taxon>
        <taxon>BOP clade</taxon>
        <taxon>Pooideae</taxon>
        <taxon>Triticodae</taxon>
        <taxon>Triticeae</taxon>
        <taxon>Triticinae</taxon>
        <taxon>Triticum</taxon>
    </lineage>
</organism>
<protein>
    <submittedName>
        <fullName evidence="1">Uncharacterized protein</fullName>
    </submittedName>
</protein>
<dbReference type="Proteomes" id="UP000015106">
    <property type="component" value="Chromosome 5"/>
</dbReference>
<accession>A0A8R7Q9Y5</accession>
<proteinExistence type="predicted"/>
<reference evidence="2" key="1">
    <citation type="journal article" date="2013" name="Nature">
        <title>Draft genome of the wheat A-genome progenitor Triticum urartu.</title>
        <authorList>
            <person name="Ling H.Q."/>
            <person name="Zhao S."/>
            <person name="Liu D."/>
            <person name="Wang J."/>
            <person name="Sun H."/>
            <person name="Zhang C."/>
            <person name="Fan H."/>
            <person name="Li D."/>
            <person name="Dong L."/>
            <person name="Tao Y."/>
            <person name="Gao C."/>
            <person name="Wu H."/>
            <person name="Li Y."/>
            <person name="Cui Y."/>
            <person name="Guo X."/>
            <person name="Zheng S."/>
            <person name="Wang B."/>
            <person name="Yu K."/>
            <person name="Liang Q."/>
            <person name="Yang W."/>
            <person name="Lou X."/>
            <person name="Chen J."/>
            <person name="Feng M."/>
            <person name="Jian J."/>
            <person name="Zhang X."/>
            <person name="Luo G."/>
            <person name="Jiang Y."/>
            <person name="Liu J."/>
            <person name="Wang Z."/>
            <person name="Sha Y."/>
            <person name="Zhang B."/>
            <person name="Wu H."/>
            <person name="Tang D."/>
            <person name="Shen Q."/>
            <person name="Xue P."/>
            <person name="Zou S."/>
            <person name="Wang X."/>
            <person name="Liu X."/>
            <person name="Wang F."/>
            <person name="Yang Y."/>
            <person name="An X."/>
            <person name="Dong Z."/>
            <person name="Zhang K."/>
            <person name="Zhang X."/>
            <person name="Luo M.C."/>
            <person name="Dvorak J."/>
            <person name="Tong Y."/>
            <person name="Wang J."/>
            <person name="Yang H."/>
            <person name="Li Z."/>
            <person name="Wang D."/>
            <person name="Zhang A."/>
            <person name="Wang J."/>
        </authorList>
    </citation>
    <scope>NUCLEOTIDE SEQUENCE</scope>
    <source>
        <strain evidence="2">cv. G1812</strain>
    </source>
</reference>
<dbReference type="AlphaFoldDB" id="A0A8R7Q9Y5"/>
<dbReference type="Gramene" id="TuG1812G0500001192.01.T01">
    <property type="protein sequence ID" value="TuG1812G0500001192.01.T01.cds276610"/>
    <property type="gene ID" value="TuG1812G0500001192.01"/>
</dbReference>
<sequence length="48" mass="5326">MLIMEYRLSLENKIVLVLALSFLGVLQGYQILLETGFSFALPLAQAVV</sequence>
<evidence type="ECO:0000313" key="2">
    <source>
        <dbReference type="Proteomes" id="UP000015106"/>
    </source>
</evidence>
<name>A0A8R7Q9Y5_TRIUA</name>
<reference evidence="1" key="3">
    <citation type="submission" date="2022-06" db="UniProtKB">
        <authorList>
            <consortium name="EnsemblPlants"/>
        </authorList>
    </citation>
    <scope>IDENTIFICATION</scope>
</reference>
<evidence type="ECO:0000313" key="1">
    <source>
        <dbReference type="EnsemblPlants" id="TuG1812G0500001192.01.T01.cds276610"/>
    </source>
</evidence>